<keyword evidence="9 13" id="KW-0472">Membrane</keyword>
<keyword evidence="10 12" id="KW-0739">Sodium transport</keyword>
<dbReference type="Pfam" id="PF00858">
    <property type="entry name" value="ASC"/>
    <property type="match status" value="1"/>
</dbReference>
<dbReference type="GO" id="GO:0015280">
    <property type="term" value="F:ligand-gated sodium channel activity"/>
    <property type="evidence" value="ECO:0007669"/>
    <property type="project" value="TreeGrafter"/>
</dbReference>
<dbReference type="OrthoDB" id="6502088at2759"/>
<dbReference type="Gene3D" id="1.10.287.770">
    <property type="entry name" value="YojJ-like"/>
    <property type="match status" value="1"/>
</dbReference>
<dbReference type="Gene3D" id="1.10.287.820">
    <property type="entry name" value="Acid-sensing ion channel domain"/>
    <property type="match status" value="1"/>
</dbReference>
<sequence>MARTGAGTPLLSAVRQTISEFSENTSIHGVRYIAEHGRRWVERFLWIVTELVCITGAVYMLLYLLTKFQGNPTMTRVESNFHEVADVPFPAITLCNVNRIFRSRARRLVDSLRVPETLSVSRQDMMGLLPLLGQLLSSAEMGTNIAGRARLDVILKHNNLTPEAVLEEVGQPCSEMLERCSWEGREVNCSTIFSRTMSFMGFCCAFNSDVDFSRAVQPTAAKPTILKTPFFGYPLGLTVLLKPQTEDYYWGPFVSGGIVCAVHDKNEVATERTPQAMVPMEKESMVQVLPSIRNASPSLRDVNPQRRRCLFEDENPDGPDEYSYDTCAMECDASKIFKVCKCRPLNFPRILGLRGTLCGLDKLPCLAKFHEEEHDTMVKGQIRGEALPSNPGEADKLSEAMSTSCGCLAQCNSVNYELETTTANFRAPQQVHRDFYQDLNATGRCLLHVYFDSQTAVLYVNDLVSNTVQLMSSFGGIFSLFLGCSFMSAVEVLYFFTVRLWLLMRGAGGAGGAASVPALTRAVDESPPYV</sequence>
<keyword evidence="5 12" id="KW-0812">Transmembrane</keyword>
<proteinExistence type="inferred from homology"/>
<dbReference type="PRINTS" id="PR01078">
    <property type="entry name" value="AMINACHANNEL"/>
</dbReference>
<reference evidence="15" key="1">
    <citation type="submission" date="2025-08" db="UniProtKB">
        <authorList>
            <consortium name="RefSeq"/>
        </authorList>
    </citation>
    <scope>IDENTIFICATION</scope>
    <source>
        <tissue evidence="15">Total insect</tissue>
    </source>
</reference>
<evidence type="ECO:0000256" key="13">
    <source>
        <dbReference type="SAM" id="Phobius"/>
    </source>
</evidence>
<protein>
    <submittedName>
        <fullName evidence="15">Sodium channel protein Nach-like</fullName>
    </submittedName>
</protein>
<comment type="subcellular location">
    <subcellularLocation>
        <location evidence="1">Membrane</location>
        <topology evidence="1">Multi-pass membrane protein</topology>
    </subcellularLocation>
</comment>
<keyword evidence="11 12" id="KW-0407">Ion channel</keyword>
<dbReference type="InterPro" id="IPR001873">
    <property type="entry name" value="ENaC"/>
</dbReference>
<feature type="transmembrane region" description="Helical" evidence="13">
    <location>
        <begin position="474"/>
        <end position="496"/>
    </location>
</feature>
<dbReference type="PANTHER" id="PTHR11690">
    <property type="entry name" value="AMILORIDE-SENSITIVE SODIUM CHANNEL-RELATED"/>
    <property type="match status" value="1"/>
</dbReference>
<evidence type="ECO:0000256" key="5">
    <source>
        <dbReference type="ARBA" id="ARBA00022692"/>
    </source>
</evidence>
<evidence type="ECO:0000256" key="6">
    <source>
        <dbReference type="ARBA" id="ARBA00022989"/>
    </source>
</evidence>
<feature type="transmembrane region" description="Helical" evidence="13">
    <location>
        <begin position="44"/>
        <end position="65"/>
    </location>
</feature>
<keyword evidence="3 12" id="KW-0813">Transport</keyword>
<name>A0A6P8YNX5_THRPL</name>
<comment type="similarity">
    <text evidence="2 12">Belongs to the amiloride-sensitive sodium channel (TC 1.A.6) family.</text>
</comment>
<evidence type="ECO:0000256" key="1">
    <source>
        <dbReference type="ARBA" id="ARBA00004141"/>
    </source>
</evidence>
<keyword evidence="8 12" id="KW-0406">Ion transport</keyword>
<evidence type="ECO:0000256" key="7">
    <source>
        <dbReference type="ARBA" id="ARBA00023053"/>
    </source>
</evidence>
<dbReference type="GeneID" id="117643886"/>
<dbReference type="KEGG" id="tpal:117643886"/>
<dbReference type="PANTHER" id="PTHR11690:SF237">
    <property type="entry name" value="PICKPOCKET 16-RELATED"/>
    <property type="match status" value="1"/>
</dbReference>
<dbReference type="AlphaFoldDB" id="A0A6P8YNX5"/>
<evidence type="ECO:0000256" key="4">
    <source>
        <dbReference type="ARBA" id="ARBA00022461"/>
    </source>
</evidence>
<keyword evidence="7" id="KW-0915">Sodium</keyword>
<dbReference type="GO" id="GO:0005886">
    <property type="term" value="C:plasma membrane"/>
    <property type="evidence" value="ECO:0007669"/>
    <property type="project" value="TreeGrafter"/>
</dbReference>
<evidence type="ECO:0000256" key="8">
    <source>
        <dbReference type="ARBA" id="ARBA00023065"/>
    </source>
</evidence>
<evidence type="ECO:0000256" key="12">
    <source>
        <dbReference type="RuleBase" id="RU000679"/>
    </source>
</evidence>
<evidence type="ECO:0000256" key="11">
    <source>
        <dbReference type="ARBA" id="ARBA00023303"/>
    </source>
</evidence>
<evidence type="ECO:0000256" key="10">
    <source>
        <dbReference type="ARBA" id="ARBA00023201"/>
    </source>
</evidence>
<organism evidence="15">
    <name type="scientific">Thrips palmi</name>
    <name type="common">Melon thrips</name>
    <dbReference type="NCBI Taxonomy" id="161013"/>
    <lineage>
        <taxon>Eukaryota</taxon>
        <taxon>Metazoa</taxon>
        <taxon>Ecdysozoa</taxon>
        <taxon>Arthropoda</taxon>
        <taxon>Hexapoda</taxon>
        <taxon>Insecta</taxon>
        <taxon>Pterygota</taxon>
        <taxon>Neoptera</taxon>
        <taxon>Paraneoptera</taxon>
        <taxon>Thysanoptera</taxon>
        <taxon>Terebrantia</taxon>
        <taxon>Thripoidea</taxon>
        <taxon>Thripidae</taxon>
        <taxon>Thrips</taxon>
    </lineage>
</organism>
<dbReference type="Proteomes" id="UP000515158">
    <property type="component" value="Unplaced"/>
</dbReference>
<evidence type="ECO:0000313" key="15">
    <source>
        <dbReference type="RefSeq" id="XP_034238920.1"/>
    </source>
</evidence>
<evidence type="ECO:0000256" key="3">
    <source>
        <dbReference type="ARBA" id="ARBA00022448"/>
    </source>
</evidence>
<gene>
    <name evidence="15" type="primary">LOC117643886</name>
</gene>
<accession>A0A6P8YNX5</accession>
<keyword evidence="4 12" id="KW-0894">Sodium channel</keyword>
<dbReference type="InParanoid" id="A0A6P8YNX5"/>
<dbReference type="RefSeq" id="XP_034238920.1">
    <property type="nucleotide sequence ID" value="XM_034383029.1"/>
</dbReference>
<evidence type="ECO:0000256" key="9">
    <source>
        <dbReference type="ARBA" id="ARBA00023136"/>
    </source>
</evidence>
<keyword evidence="6 13" id="KW-1133">Transmembrane helix</keyword>
<keyword evidence="14" id="KW-1185">Reference proteome</keyword>
<evidence type="ECO:0000256" key="2">
    <source>
        <dbReference type="ARBA" id="ARBA00007193"/>
    </source>
</evidence>
<evidence type="ECO:0000313" key="14">
    <source>
        <dbReference type="Proteomes" id="UP000515158"/>
    </source>
</evidence>